<evidence type="ECO:0000313" key="1">
    <source>
        <dbReference type="EMBL" id="TCL62853.1"/>
    </source>
</evidence>
<comment type="caution">
    <text evidence="1">The sequence shown here is derived from an EMBL/GenBank/DDBJ whole genome shotgun (WGS) entry which is preliminary data.</text>
</comment>
<protein>
    <recommendedName>
        <fullName evidence="3">LysM domain-containing protein</fullName>
    </recommendedName>
</protein>
<dbReference type="Proteomes" id="UP000295455">
    <property type="component" value="Unassembled WGS sequence"/>
</dbReference>
<dbReference type="RefSeq" id="WP_132219286.1">
    <property type="nucleotide sequence ID" value="NZ_OX156936.1"/>
</dbReference>
<evidence type="ECO:0008006" key="3">
    <source>
        <dbReference type="Google" id="ProtNLM"/>
    </source>
</evidence>
<keyword evidence="2" id="KW-1185">Reference proteome</keyword>
<proteinExistence type="predicted"/>
<name>A0A4R1RAQ9_9FLAO</name>
<organism evidence="1 2">
    <name type="scientific">Mariniflexile fucanivorans</name>
    <dbReference type="NCBI Taxonomy" id="264023"/>
    <lineage>
        <taxon>Bacteria</taxon>
        <taxon>Pseudomonadati</taxon>
        <taxon>Bacteroidota</taxon>
        <taxon>Flavobacteriia</taxon>
        <taxon>Flavobacteriales</taxon>
        <taxon>Flavobacteriaceae</taxon>
        <taxon>Mariniflexile</taxon>
    </lineage>
</organism>
<accession>A0A4R1RAQ9</accession>
<evidence type="ECO:0000313" key="2">
    <source>
        <dbReference type="Proteomes" id="UP000295455"/>
    </source>
</evidence>
<dbReference type="OrthoDB" id="9809850at2"/>
<dbReference type="AlphaFoldDB" id="A0A4R1RAQ9"/>
<gene>
    <name evidence="1" type="ORF">EV196_11149</name>
</gene>
<sequence>MNNPLETILQQTGLNNSYFESTSRYYGLETEILESKDHKKHVFVKRRFIAQPEAFELLQEHTVNQDDRLDNIAHQYLGDAEQFWRICDANAVMHPNRLTEAIGNIIKITMPEGMSGSK</sequence>
<reference evidence="1 2" key="1">
    <citation type="submission" date="2019-03" db="EMBL/GenBank/DDBJ databases">
        <title>Genomic Encyclopedia of Type Strains, Phase IV (KMG-IV): sequencing the most valuable type-strain genomes for metagenomic binning, comparative biology and taxonomic classification.</title>
        <authorList>
            <person name="Goeker M."/>
        </authorList>
    </citation>
    <scope>NUCLEOTIDE SEQUENCE [LARGE SCALE GENOMIC DNA]</scope>
    <source>
        <strain evidence="1 2">DSM 18792</strain>
    </source>
</reference>
<dbReference type="EMBL" id="SLUP01000011">
    <property type="protein sequence ID" value="TCL62853.1"/>
    <property type="molecule type" value="Genomic_DNA"/>
</dbReference>